<organism evidence="3 4">
    <name type="scientific">Paucihalobacter ruber</name>
    <dbReference type="NCBI Taxonomy" id="2567861"/>
    <lineage>
        <taxon>Bacteria</taxon>
        <taxon>Pseudomonadati</taxon>
        <taxon>Bacteroidota</taxon>
        <taxon>Flavobacteriia</taxon>
        <taxon>Flavobacteriales</taxon>
        <taxon>Flavobacteriaceae</taxon>
        <taxon>Paucihalobacter</taxon>
    </lineage>
</organism>
<reference evidence="3 4" key="1">
    <citation type="submission" date="2019-06" db="EMBL/GenBank/DDBJ databases">
        <title>Flavobacteriaceae Paucihalobacterium erythroidium CWB-1, complete genome.</title>
        <authorList>
            <person name="Wu S."/>
        </authorList>
    </citation>
    <scope>NUCLEOTIDE SEQUENCE [LARGE SCALE GENOMIC DNA]</scope>
    <source>
        <strain evidence="3 4">CWB-1</strain>
    </source>
</reference>
<name>A0A506PT24_9FLAO</name>
<evidence type="ECO:0000313" key="4">
    <source>
        <dbReference type="Proteomes" id="UP000317332"/>
    </source>
</evidence>
<dbReference type="InterPro" id="IPR014710">
    <property type="entry name" value="RmlC-like_jellyroll"/>
</dbReference>
<dbReference type="RefSeq" id="WP_140988379.1">
    <property type="nucleotide sequence ID" value="NZ_VHIQ01000001.1"/>
</dbReference>
<feature type="signal peptide" evidence="1">
    <location>
        <begin position="1"/>
        <end position="27"/>
    </location>
</feature>
<comment type="caution">
    <text evidence="3">The sequence shown here is derived from an EMBL/GenBank/DDBJ whole genome shotgun (WGS) entry which is preliminary data.</text>
</comment>
<dbReference type="Pfam" id="PF12973">
    <property type="entry name" value="Cupin_7"/>
    <property type="match status" value="1"/>
</dbReference>
<dbReference type="OrthoDB" id="1433532at2"/>
<feature type="domain" description="ChrR-like cupin" evidence="2">
    <location>
        <begin position="41"/>
        <end position="145"/>
    </location>
</feature>
<evidence type="ECO:0000313" key="3">
    <source>
        <dbReference type="EMBL" id="TPV35370.1"/>
    </source>
</evidence>
<feature type="chain" id="PRO_5021473939" evidence="1">
    <location>
        <begin position="28"/>
        <end position="159"/>
    </location>
</feature>
<protein>
    <submittedName>
        <fullName evidence="3">Cupin domain-containing protein</fullName>
    </submittedName>
</protein>
<evidence type="ECO:0000256" key="1">
    <source>
        <dbReference type="SAM" id="SignalP"/>
    </source>
</evidence>
<dbReference type="SUPFAM" id="SSF51182">
    <property type="entry name" value="RmlC-like cupins"/>
    <property type="match status" value="1"/>
</dbReference>
<keyword evidence="4" id="KW-1185">Reference proteome</keyword>
<gene>
    <name evidence="3" type="ORF">FJ651_00160</name>
</gene>
<proteinExistence type="predicted"/>
<dbReference type="InterPro" id="IPR011051">
    <property type="entry name" value="RmlC_Cupin_sf"/>
</dbReference>
<dbReference type="Proteomes" id="UP000317332">
    <property type="component" value="Unassembled WGS sequence"/>
</dbReference>
<evidence type="ECO:0000259" key="2">
    <source>
        <dbReference type="Pfam" id="PF12973"/>
    </source>
</evidence>
<dbReference type="Gene3D" id="2.60.120.10">
    <property type="entry name" value="Jelly Rolls"/>
    <property type="match status" value="1"/>
</dbReference>
<accession>A0A506PT24</accession>
<dbReference type="AlphaFoldDB" id="A0A506PT24"/>
<dbReference type="EMBL" id="VHIQ01000001">
    <property type="protein sequence ID" value="TPV35370.1"/>
    <property type="molecule type" value="Genomic_DNA"/>
</dbReference>
<keyword evidence="1" id="KW-0732">Signal</keyword>
<sequence length="159" mass="17562">MKTAKLNHCKKNIVTLAFILLTIGLNAQNNDHSDAETSIATTIHNKDLKWLPAPDFFPGCSFTILHGDLSKPNLDFFFKIEANTEVVNHTHNSPERMILISGDLEVEYEDENPVVLRAGSYAYGPAGKPHKAKCLDNGPCVLFVAMVDPFDAVPIVKKD</sequence>
<dbReference type="InterPro" id="IPR025979">
    <property type="entry name" value="ChrR-like_cupin_dom"/>
</dbReference>